<organism evidence="3 4">
    <name type="scientific">Lolium multiflorum</name>
    <name type="common">Italian ryegrass</name>
    <name type="synonym">Lolium perenne subsp. multiflorum</name>
    <dbReference type="NCBI Taxonomy" id="4521"/>
    <lineage>
        <taxon>Eukaryota</taxon>
        <taxon>Viridiplantae</taxon>
        <taxon>Streptophyta</taxon>
        <taxon>Embryophyta</taxon>
        <taxon>Tracheophyta</taxon>
        <taxon>Spermatophyta</taxon>
        <taxon>Magnoliopsida</taxon>
        <taxon>Liliopsida</taxon>
        <taxon>Poales</taxon>
        <taxon>Poaceae</taxon>
        <taxon>BOP clade</taxon>
        <taxon>Pooideae</taxon>
        <taxon>Poodae</taxon>
        <taxon>Poeae</taxon>
        <taxon>Poeae Chloroplast Group 2 (Poeae type)</taxon>
        <taxon>Loliodinae</taxon>
        <taxon>Loliinae</taxon>
        <taxon>Lolium</taxon>
    </lineage>
</organism>
<reference evidence="3" key="1">
    <citation type="submission" date="2023-07" db="EMBL/GenBank/DDBJ databases">
        <title>A chromosome-level genome assembly of Lolium multiflorum.</title>
        <authorList>
            <person name="Chen Y."/>
            <person name="Copetti D."/>
            <person name="Kolliker R."/>
            <person name="Studer B."/>
        </authorList>
    </citation>
    <scope>NUCLEOTIDE SEQUENCE</scope>
    <source>
        <strain evidence="3">02402/16</strain>
        <tissue evidence="3">Leaf</tissue>
    </source>
</reference>
<keyword evidence="4" id="KW-1185">Reference proteome</keyword>
<evidence type="ECO:0000256" key="1">
    <source>
        <dbReference type="SAM" id="MobiDB-lite"/>
    </source>
</evidence>
<dbReference type="SUPFAM" id="SSF56112">
    <property type="entry name" value="Protein kinase-like (PK-like)"/>
    <property type="match status" value="1"/>
</dbReference>
<protein>
    <recommendedName>
        <fullName evidence="2">Protein kinase domain-containing protein</fullName>
    </recommendedName>
</protein>
<dbReference type="Gene3D" id="1.20.930.20">
    <property type="entry name" value="Adaptor protein Cbl, N-terminal domain"/>
    <property type="match status" value="1"/>
</dbReference>
<dbReference type="Gene3D" id="1.10.510.10">
    <property type="entry name" value="Transferase(Phosphotransferase) domain 1"/>
    <property type="match status" value="2"/>
</dbReference>
<name>A0AAD8RH48_LOLMU</name>
<dbReference type="Proteomes" id="UP001231189">
    <property type="component" value="Unassembled WGS sequence"/>
</dbReference>
<sequence length="451" mass="48011">MGAADAALDTVATAAHLAGTAVSHLSMANVGGIISMILKLAQKARRNKKECVQLAGDVRMIQDLLSYLQCPEEKATREPLEGLVATLKDALELVKSYESGTMVGRVITANQQASKLADIQKRINFYLRILPLALISQIAKTIPRDRIPIGNAASQGPASVPPPPPTSRPVVPAKAAKDEITWAEVAAASTVTVDSTSPGGTVVYKATLRDGRNVAIKSFDGDEAAFRAELAVVSGLRHPHIVRLLCWWEGDGTRLLVYEYVGDGTLRDHLRRGDCASWSARTEVLLAAARAIEHVHCHAIVLGNVGSSNILLDATRKPRVSGFGASVVDAVGSRTGRLESAAGDVRGFGVVMLEVLTGREPVVRVWKAEKKGEVDVALASFALPSIEAGKLGDVLDRRPAAKPTPRQLKALKLVADMAARCVSPPSSQPGKGPTMSDVVARLKEAYDLMQR</sequence>
<dbReference type="Pfam" id="PF00069">
    <property type="entry name" value="Pkinase"/>
    <property type="match status" value="1"/>
</dbReference>
<dbReference type="InterPro" id="IPR059179">
    <property type="entry name" value="MLKL-like_MCAfunc"/>
</dbReference>
<dbReference type="PROSITE" id="PS50011">
    <property type="entry name" value="PROTEIN_KINASE_DOM"/>
    <property type="match status" value="1"/>
</dbReference>
<accession>A0AAD8RH48</accession>
<dbReference type="GO" id="GO:0007166">
    <property type="term" value="P:cell surface receptor signaling pathway"/>
    <property type="evidence" value="ECO:0007669"/>
    <property type="project" value="InterPro"/>
</dbReference>
<proteinExistence type="predicted"/>
<feature type="region of interest" description="Disordered" evidence="1">
    <location>
        <begin position="150"/>
        <end position="171"/>
    </location>
</feature>
<dbReference type="AlphaFoldDB" id="A0AAD8RH48"/>
<dbReference type="InterPro" id="IPR036537">
    <property type="entry name" value="Adaptor_Cbl_N_dom_sf"/>
</dbReference>
<dbReference type="InterPro" id="IPR045766">
    <property type="entry name" value="MCAfunc"/>
</dbReference>
<dbReference type="EMBL" id="JAUUTY010000006">
    <property type="protein sequence ID" value="KAK1620037.1"/>
    <property type="molecule type" value="Genomic_DNA"/>
</dbReference>
<dbReference type="InterPro" id="IPR000719">
    <property type="entry name" value="Prot_kinase_dom"/>
</dbReference>
<evidence type="ECO:0000259" key="2">
    <source>
        <dbReference type="PROSITE" id="PS50011"/>
    </source>
</evidence>
<dbReference type="PANTHER" id="PTHR46146">
    <property type="entry name" value="SERINE/THREONINE-PROTEIN KINASE-LIKE PROTEIN CCR4"/>
    <property type="match status" value="1"/>
</dbReference>
<evidence type="ECO:0000313" key="4">
    <source>
        <dbReference type="Proteomes" id="UP001231189"/>
    </source>
</evidence>
<evidence type="ECO:0000313" key="3">
    <source>
        <dbReference type="EMBL" id="KAK1620037.1"/>
    </source>
</evidence>
<feature type="domain" description="Protein kinase" evidence="2">
    <location>
        <begin position="188"/>
        <end position="414"/>
    </location>
</feature>
<dbReference type="CDD" id="cd21037">
    <property type="entry name" value="MLKL_NTD"/>
    <property type="match status" value="1"/>
</dbReference>
<dbReference type="InterPro" id="IPR011009">
    <property type="entry name" value="Kinase-like_dom_sf"/>
</dbReference>
<comment type="caution">
    <text evidence="3">The sequence shown here is derived from an EMBL/GenBank/DDBJ whole genome shotgun (WGS) entry which is preliminary data.</text>
</comment>
<dbReference type="Pfam" id="PF19584">
    <property type="entry name" value="MCAfunc"/>
    <property type="match status" value="1"/>
</dbReference>
<dbReference type="GO" id="GO:0005524">
    <property type="term" value="F:ATP binding"/>
    <property type="evidence" value="ECO:0007669"/>
    <property type="project" value="InterPro"/>
</dbReference>
<dbReference type="GO" id="GO:0004672">
    <property type="term" value="F:protein kinase activity"/>
    <property type="evidence" value="ECO:0007669"/>
    <property type="project" value="InterPro"/>
</dbReference>
<dbReference type="PANTHER" id="PTHR46146:SF17">
    <property type="entry name" value="PROTEIN KINASE DOMAIN-CONTAINING PROTEIN"/>
    <property type="match status" value="1"/>
</dbReference>
<gene>
    <name evidence="3" type="ORF">QYE76_025554</name>
</gene>
<dbReference type="Gene3D" id="3.30.200.20">
    <property type="entry name" value="Phosphorylase Kinase, domain 1"/>
    <property type="match status" value="1"/>
</dbReference>